<evidence type="ECO:0000313" key="1">
    <source>
        <dbReference type="EMBL" id="GLL09609.1"/>
    </source>
</evidence>
<sequence>MTAFWTMIRSTARRLDEWTPAAFTPTTSMQDPAVELARLTQGRLPRDFQYPVGFHR</sequence>
<reference evidence="1" key="2">
    <citation type="submission" date="2023-01" db="EMBL/GenBank/DDBJ databases">
        <authorList>
            <person name="Sun Q."/>
            <person name="Evtushenko L."/>
        </authorList>
    </citation>
    <scope>NUCLEOTIDE SEQUENCE</scope>
    <source>
        <strain evidence="1">VKM Ac-1069</strain>
    </source>
</reference>
<dbReference type="Proteomes" id="UP001143463">
    <property type="component" value="Unassembled WGS sequence"/>
</dbReference>
<comment type="caution">
    <text evidence="1">The sequence shown here is derived from an EMBL/GenBank/DDBJ whole genome shotgun (WGS) entry which is preliminary data.</text>
</comment>
<proteinExistence type="predicted"/>
<dbReference type="AlphaFoldDB" id="A0A9W6L218"/>
<dbReference type="RefSeq" id="WP_156067058.1">
    <property type="nucleotide sequence ID" value="NZ_BAAAUZ010000013.1"/>
</dbReference>
<keyword evidence="2" id="KW-1185">Reference proteome</keyword>
<gene>
    <name evidence="1" type="ORF">GCM10017577_07490</name>
</gene>
<accession>A0A9W6L218</accession>
<protein>
    <submittedName>
        <fullName evidence="1">Uncharacterized protein</fullName>
    </submittedName>
</protein>
<organism evidence="1 2">
    <name type="scientific">Pseudonocardia halophobica</name>
    <dbReference type="NCBI Taxonomy" id="29401"/>
    <lineage>
        <taxon>Bacteria</taxon>
        <taxon>Bacillati</taxon>
        <taxon>Actinomycetota</taxon>
        <taxon>Actinomycetes</taxon>
        <taxon>Pseudonocardiales</taxon>
        <taxon>Pseudonocardiaceae</taxon>
        <taxon>Pseudonocardia</taxon>
    </lineage>
</organism>
<name>A0A9W6L218_9PSEU</name>
<reference evidence="1" key="1">
    <citation type="journal article" date="2014" name="Int. J. Syst. Evol. Microbiol.">
        <title>Complete genome sequence of Corynebacterium casei LMG S-19264T (=DSM 44701T), isolated from a smear-ripened cheese.</title>
        <authorList>
            <consortium name="US DOE Joint Genome Institute (JGI-PGF)"/>
            <person name="Walter F."/>
            <person name="Albersmeier A."/>
            <person name="Kalinowski J."/>
            <person name="Ruckert C."/>
        </authorList>
    </citation>
    <scope>NUCLEOTIDE SEQUENCE</scope>
    <source>
        <strain evidence="1">VKM Ac-1069</strain>
    </source>
</reference>
<dbReference type="EMBL" id="BSFQ01000002">
    <property type="protein sequence ID" value="GLL09609.1"/>
    <property type="molecule type" value="Genomic_DNA"/>
</dbReference>
<evidence type="ECO:0000313" key="2">
    <source>
        <dbReference type="Proteomes" id="UP001143463"/>
    </source>
</evidence>